<evidence type="ECO:0000313" key="1">
    <source>
        <dbReference type="EMBL" id="KAJ7341618.1"/>
    </source>
</evidence>
<feature type="non-terminal residue" evidence="1">
    <location>
        <position position="1"/>
    </location>
</feature>
<dbReference type="EMBL" id="JAPFRF010000002">
    <property type="protein sequence ID" value="KAJ7341618.1"/>
    <property type="molecule type" value="Genomic_DNA"/>
</dbReference>
<sequence length="73" mass="8521">GQRNKLLSYLTEVMPLVDYETIAAHHLADAASKQLVTAVYLRRHSWLRTANIPDDARHRTEDSPFFFLHIHHK</sequence>
<keyword evidence="2" id="KW-1185">Reference proteome</keyword>
<protein>
    <submittedName>
        <fullName evidence="1">Uncharacterized protein</fullName>
    </submittedName>
</protein>
<organism evidence="1 2">
    <name type="scientific">Phrynocephalus forsythii</name>
    <dbReference type="NCBI Taxonomy" id="171643"/>
    <lineage>
        <taxon>Eukaryota</taxon>
        <taxon>Metazoa</taxon>
        <taxon>Chordata</taxon>
        <taxon>Craniata</taxon>
        <taxon>Vertebrata</taxon>
        <taxon>Euteleostomi</taxon>
        <taxon>Lepidosauria</taxon>
        <taxon>Squamata</taxon>
        <taxon>Bifurcata</taxon>
        <taxon>Unidentata</taxon>
        <taxon>Episquamata</taxon>
        <taxon>Toxicofera</taxon>
        <taxon>Iguania</taxon>
        <taxon>Acrodonta</taxon>
        <taxon>Agamidae</taxon>
        <taxon>Agaminae</taxon>
        <taxon>Phrynocephalus</taxon>
    </lineage>
</organism>
<dbReference type="Proteomes" id="UP001142489">
    <property type="component" value="Unassembled WGS sequence"/>
</dbReference>
<reference evidence="1" key="1">
    <citation type="journal article" date="2023" name="DNA Res.">
        <title>Chromosome-level genome assembly of Phrynocephalus forsythii using third-generation DNA sequencing and Hi-C analysis.</title>
        <authorList>
            <person name="Qi Y."/>
            <person name="Zhao W."/>
            <person name="Zhao Y."/>
            <person name="Niu C."/>
            <person name="Cao S."/>
            <person name="Zhang Y."/>
        </authorList>
    </citation>
    <scope>NUCLEOTIDE SEQUENCE</scope>
    <source>
        <tissue evidence="1">Muscle</tissue>
    </source>
</reference>
<dbReference type="OrthoDB" id="9050411at2759"/>
<comment type="caution">
    <text evidence="1">The sequence shown here is derived from an EMBL/GenBank/DDBJ whole genome shotgun (WGS) entry which is preliminary data.</text>
</comment>
<evidence type="ECO:0000313" key="2">
    <source>
        <dbReference type="Proteomes" id="UP001142489"/>
    </source>
</evidence>
<dbReference type="AlphaFoldDB" id="A0A9Q0Y6R3"/>
<name>A0A9Q0Y6R3_9SAUR</name>
<accession>A0A9Q0Y6R3</accession>
<proteinExistence type="predicted"/>
<gene>
    <name evidence="1" type="ORF">JRQ81_005939</name>
</gene>